<name>A0A0L9UHE6_PHAAN</name>
<dbReference type="Proteomes" id="UP000053144">
    <property type="component" value="Chromosome 4"/>
</dbReference>
<dbReference type="EMBL" id="CM003374">
    <property type="protein sequence ID" value="KOM41977.1"/>
    <property type="molecule type" value="Genomic_DNA"/>
</dbReference>
<organism evidence="1 2">
    <name type="scientific">Phaseolus angularis</name>
    <name type="common">Azuki bean</name>
    <name type="synonym">Vigna angularis</name>
    <dbReference type="NCBI Taxonomy" id="3914"/>
    <lineage>
        <taxon>Eukaryota</taxon>
        <taxon>Viridiplantae</taxon>
        <taxon>Streptophyta</taxon>
        <taxon>Embryophyta</taxon>
        <taxon>Tracheophyta</taxon>
        <taxon>Spermatophyta</taxon>
        <taxon>Magnoliopsida</taxon>
        <taxon>eudicotyledons</taxon>
        <taxon>Gunneridae</taxon>
        <taxon>Pentapetalae</taxon>
        <taxon>rosids</taxon>
        <taxon>fabids</taxon>
        <taxon>Fabales</taxon>
        <taxon>Fabaceae</taxon>
        <taxon>Papilionoideae</taxon>
        <taxon>50 kb inversion clade</taxon>
        <taxon>NPAAA clade</taxon>
        <taxon>indigoferoid/millettioid clade</taxon>
        <taxon>Phaseoleae</taxon>
        <taxon>Vigna</taxon>
    </lineage>
</organism>
<evidence type="ECO:0000313" key="2">
    <source>
        <dbReference type="Proteomes" id="UP000053144"/>
    </source>
</evidence>
<protein>
    <submittedName>
        <fullName evidence="1">Uncharacterized protein</fullName>
    </submittedName>
</protein>
<reference evidence="2" key="1">
    <citation type="journal article" date="2015" name="Proc. Natl. Acad. Sci. U.S.A.">
        <title>Genome sequencing of adzuki bean (Vigna angularis) provides insight into high starch and low fat accumulation and domestication.</title>
        <authorList>
            <person name="Yang K."/>
            <person name="Tian Z."/>
            <person name="Chen C."/>
            <person name="Luo L."/>
            <person name="Zhao B."/>
            <person name="Wang Z."/>
            <person name="Yu L."/>
            <person name="Li Y."/>
            <person name="Sun Y."/>
            <person name="Li W."/>
            <person name="Chen Y."/>
            <person name="Li Y."/>
            <person name="Zhang Y."/>
            <person name="Ai D."/>
            <person name="Zhao J."/>
            <person name="Shang C."/>
            <person name="Ma Y."/>
            <person name="Wu B."/>
            <person name="Wang M."/>
            <person name="Gao L."/>
            <person name="Sun D."/>
            <person name="Zhang P."/>
            <person name="Guo F."/>
            <person name="Wang W."/>
            <person name="Li Y."/>
            <person name="Wang J."/>
            <person name="Varshney R.K."/>
            <person name="Wang J."/>
            <person name="Ling H.Q."/>
            <person name="Wan P."/>
        </authorList>
    </citation>
    <scope>NUCLEOTIDE SEQUENCE</scope>
    <source>
        <strain evidence="2">cv. Jingnong 6</strain>
    </source>
</reference>
<accession>A0A0L9UHE6</accession>
<sequence length="136" mass="15083">MWVLLPRLSRARRRFDACVNYSRFIGTRTVARGFRDLGAGHAYTIGGSGSCGGRQFGSRGGDLVRHGRAPRWLAFRICVGEWCYSQSVLAIFRCCNGSTSGSMVTRFEKMEIQWFLVGKGAVVLAARCRNAAVARR</sequence>
<dbReference type="AlphaFoldDB" id="A0A0L9UHE6"/>
<proteinExistence type="predicted"/>
<gene>
    <name evidence="1" type="ORF">LR48_Vigan04g217500</name>
</gene>
<evidence type="ECO:0000313" key="1">
    <source>
        <dbReference type="EMBL" id="KOM41977.1"/>
    </source>
</evidence>
<dbReference type="Gramene" id="KOM41977">
    <property type="protein sequence ID" value="KOM41977"/>
    <property type="gene ID" value="LR48_Vigan04g217500"/>
</dbReference>